<evidence type="ECO:0000313" key="1">
    <source>
        <dbReference type="EMBL" id="CRK13601.1"/>
    </source>
</evidence>
<reference evidence="2" key="1">
    <citation type="submission" date="2015-05" db="EMBL/GenBank/DDBJ databases">
        <authorList>
            <person name="Fogelqvist Johan"/>
        </authorList>
    </citation>
    <scope>NUCLEOTIDE SEQUENCE [LARGE SCALE GENOMIC DNA]</scope>
</reference>
<dbReference type="AlphaFoldDB" id="A0A0G4KV84"/>
<proteinExistence type="predicted"/>
<protein>
    <submittedName>
        <fullName evidence="1">Uncharacterized protein</fullName>
    </submittedName>
</protein>
<accession>A0A0G4KV84</accession>
<sequence>MPSATGQSWEKYQKNFADDEVEEKKITPLTDEDIQVLKTYGAAPYGAAIKKLEQQIKEKQASVDEKIGVKESDTGLAPGVLGRVKTEGAVSEELTSIDTAKTRIA</sequence>
<name>A0A0G4KV84_VERLO</name>
<organism evidence="1 2">
    <name type="scientific">Verticillium longisporum</name>
    <name type="common">Verticillium dahliae var. longisporum</name>
    <dbReference type="NCBI Taxonomy" id="100787"/>
    <lineage>
        <taxon>Eukaryota</taxon>
        <taxon>Fungi</taxon>
        <taxon>Dikarya</taxon>
        <taxon>Ascomycota</taxon>
        <taxon>Pezizomycotina</taxon>
        <taxon>Sordariomycetes</taxon>
        <taxon>Hypocreomycetidae</taxon>
        <taxon>Glomerellales</taxon>
        <taxon>Plectosphaerellaceae</taxon>
        <taxon>Verticillium</taxon>
    </lineage>
</organism>
<dbReference type="Proteomes" id="UP000045706">
    <property type="component" value="Unassembled WGS sequence"/>
</dbReference>
<gene>
    <name evidence="1" type="ORF">BN1723_010097</name>
</gene>
<dbReference type="EMBL" id="CVQI01004335">
    <property type="protein sequence ID" value="CRK13601.1"/>
    <property type="molecule type" value="Genomic_DNA"/>
</dbReference>
<evidence type="ECO:0000313" key="2">
    <source>
        <dbReference type="Proteomes" id="UP000045706"/>
    </source>
</evidence>